<dbReference type="Gene3D" id="3.90.550.10">
    <property type="entry name" value="Spore Coat Polysaccharide Biosynthesis Protein SpsA, Chain A"/>
    <property type="match status" value="1"/>
</dbReference>
<feature type="region of interest" description="Disordered" evidence="1">
    <location>
        <begin position="222"/>
        <end position="241"/>
    </location>
</feature>
<feature type="domain" description="Glycosyltransferase 2-like" evidence="2">
    <location>
        <begin position="243"/>
        <end position="419"/>
    </location>
</feature>
<dbReference type="InterPro" id="IPR029044">
    <property type="entry name" value="Nucleotide-diphossugar_trans"/>
</dbReference>
<dbReference type="AlphaFoldDB" id="A0A4Q2L6J7"/>
<dbReference type="PANTHER" id="PTHR43685">
    <property type="entry name" value="GLYCOSYLTRANSFERASE"/>
    <property type="match status" value="1"/>
</dbReference>
<evidence type="ECO:0000313" key="4">
    <source>
        <dbReference type="Proteomes" id="UP000293865"/>
    </source>
</evidence>
<dbReference type="Proteomes" id="UP000293865">
    <property type="component" value="Unassembled WGS sequence"/>
</dbReference>
<dbReference type="GO" id="GO:0016740">
    <property type="term" value="F:transferase activity"/>
    <property type="evidence" value="ECO:0007669"/>
    <property type="project" value="UniProtKB-KW"/>
</dbReference>
<dbReference type="PANTHER" id="PTHR43685:SF2">
    <property type="entry name" value="GLYCOSYLTRANSFERASE 2-LIKE DOMAIN-CONTAINING PROTEIN"/>
    <property type="match status" value="1"/>
</dbReference>
<feature type="compositionally biased region" description="Polar residues" evidence="1">
    <location>
        <begin position="156"/>
        <end position="179"/>
    </location>
</feature>
<gene>
    <name evidence="3" type="ORF">ESP51_05385</name>
</gene>
<dbReference type="EMBL" id="SDPN01000007">
    <property type="protein sequence ID" value="RXZ72052.1"/>
    <property type="molecule type" value="Genomic_DNA"/>
</dbReference>
<feature type="compositionally biased region" description="Polar residues" evidence="1">
    <location>
        <begin position="1"/>
        <end position="13"/>
    </location>
</feature>
<reference evidence="3 4" key="1">
    <citation type="submission" date="2019-01" db="EMBL/GenBank/DDBJ databases">
        <title>Agromyces.</title>
        <authorList>
            <person name="Li J."/>
        </authorList>
    </citation>
    <scope>NUCLEOTIDE SEQUENCE [LARGE SCALE GENOMIC DNA]</scope>
    <source>
        <strain evidence="3 4">DSM 15934</strain>
    </source>
</reference>
<dbReference type="InterPro" id="IPR001173">
    <property type="entry name" value="Glyco_trans_2-like"/>
</dbReference>
<keyword evidence="3" id="KW-0808">Transferase</keyword>
<keyword evidence="4" id="KW-1185">Reference proteome</keyword>
<protein>
    <submittedName>
        <fullName evidence="3">Glycosyltransferase family 2 protein</fullName>
    </submittedName>
</protein>
<dbReference type="CDD" id="cd04196">
    <property type="entry name" value="GT_2_like_d"/>
    <property type="match status" value="1"/>
</dbReference>
<sequence length="565" mass="60783">MPPTATSGGSQPNDRARSGLRSISRSSRSVASPACHGDGAPVPRSGSNPPSSSNTERRIRSPISMTVQTFQRSRGAPSSGSENFGPCSSTTVRAPASSEDASARMASRLPSGYQVVSFGKCRRRSPGGRAATPAFLPREAPRGDVVTSMTNALPRNISASRSTSARWSCATSTSRSSGRTCADNDRSNRSSGSARPSVETTRPRFTMHSFCTMRWPLRVSTGSLSMPTADDTPTPGSATPRVSVALGTHNGARYLREQLESILGQGHPVDEIVLSDDASGDGTVELAERVIEEHRAADAATPALIVLRNPTPLGVTANFEQALLAASGDVIALSDQDDVWHPDRVERALAAHARPAGAELVAAEARLVDDDGEPLGFTLFETLGVDAQLRRRLESDAAFDELLKRNVLTGATMMVRRELVLRAAPFPRSWVHDEWLAVVAAVGGGLAVVDEPLIDYRQHDANQIGVTRLGLGGRFGRLRAPRTERNERLLARASALSERLPQLATRNPMVAERVLDKLAHERVRSSLPSRRVARLGPVVREWRTGRYDRFGLGAQDVLRDLVQPV</sequence>
<dbReference type="OrthoDB" id="9802649at2"/>
<accession>A0A4Q2L6J7</accession>
<evidence type="ECO:0000259" key="2">
    <source>
        <dbReference type="Pfam" id="PF00535"/>
    </source>
</evidence>
<feature type="compositionally biased region" description="Low complexity" evidence="1">
    <location>
        <begin position="19"/>
        <end position="34"/>
    </location>
</feature>
<feature type="region of interest" description="Disordered" evidence="1">
    <location>
        <begin position="1"/>
        <end position="107"/>
    </location>
</feature>
<name>A0A4Q2L6J7_9MICO</name>
<feature type="compositionally biased region" description="Polar residues" evidence="1">
    <location>
        <begin position="189"/>
        <end position="200"/>
    </location>
</feature>
<feature type="compositionally biased region" description="Low complexity" evidence="1">
    <location>
        <begin position="41"/>
        <end position="53"/>
    </location>
</feature>
<comment type="caution">
    <text evidence="3">The sequence shown here is derived from an EMBL/GenBank/DDBJ whole genome shotgun (WGS) entry which is preliminary data.</text>
</comment>
<evidence type="ECO:0000313" key="3">
    <source>
        <dbReference type="EMBL" id="RXZ72052.1"/>
    </source>
</evidence>
<dbReference type="SUPFAM" id="SSF53448">
    <property type="entry name" value="Nucleotide-diphospho-sugar transferases"/>
    <property type="match status" value="1"/>
</dbReference>
<evidence type="ECO:0000256" key="1">
    <source>
        <dbReference type="SAM" id="MobiDB-lite"/>
    </source>
</evidence>
<proteinExistence type="predicted"/>
<feature type="compositionally biased region" description="Polar residues" evidence="1">
    <location>
        <begin position="63"/>
        <end position="92"/>
    </location>
</feature>
<dbReference type="InterPro" id="IPR050834">
    <property type="entry name" value="Glycosyltransf_2"/>
</dbReference>
<organism evidence="3 4">
    <name type="scientific">Agromyces albus</name>
    <dbReference type="NCBI Taxonomy" id="205332"/>
    <lineage>
        <taxon>Bacteria</taxon>
        <taxon>Bacillati</taxon>
        <taxon>Actinomycetota</taxon>
        <taxon>Actinomycetes</taxon>
        <taxon>Micrococcales</taxon>
        <taxon>Microbacteriaceae</taxon>
        <taxon>Agromyces</taxon>
    </lineage>
</organism>
<dbReference type="Pfam" id="PF00535">
    <property type="entry name" value="Glycos_transf_2"/>
    <property type="match status" value="1"/>
</dbReference>
<feature type="region of interest" description="Disordered" evidence="1">
    <location>
        <begin position="156"/>
        <end position="203"/>
    </location>
</feature>